<evidence type="ECO:0000313" key="1">
    <source>
        <dbReference type="EMBL" id="MCP9765265.1"/>
    </source>
</evidence>
<dbReference type="InterPro" id="IPR000801">
    <property type="entry name" value="Esterase-like"/>
</dbReference>
<dbReference type="PANTHER" id="PTHR48098">
    <property type="entry name" value="ENTEROCHELIN ESTERASE-RELATED"/>
    <property type="match status" value="1"/>
</dbReference>
<dbReference type="RefSeq" id="WP_255038955.1">
    <property type="nucleotide sequence ID" value="NZ_RJUF01000181.1"/>
</dbReference>
<protein>
    <submittedName>
        <fullName evidence="1">Esterase family protein</fullName>
    </submittedName>
</protein>
<dbReference type="InterPro" id="IPR050583">
    <property type="entry name" value="Mycobacterial_A85_antigen"/>
</dbReference>
<proteinExistence type="predicted"/>
<reference evidence="1 2" key="1">
    <citation type="submission" date="2018-11" db="EMBL/GenBank/DDBJ databases">
        <title>Novel bacteria species description.</title>
        <authorList>
            <person name="Han J.-H."/>
        </authorList>
    </citation>
    <scope>NUCLEOTIDE SEQUENCE [LARGE SCALE GENOMIC DNA]</scope>
    <source>
        <strain evidence="1 2">KCTC23259</strain>
    </source>
</reference>
<dbReference type="SUPFAM" id="SSF53474">
    <property type="entry name" value="alpha/beta-Hydrolases"/>
    <property type="match status" value="1"/>
</dbReference>
<organism evidence="1 2">
    <name type="scientific">Lacihabitans soyangensis</name>
    <dbReference type="NCBI Taxonomy" id="869394"/>
    <lineage>
        <taxon>Bacteria</taxon>
        <taxon>Pseudomonadati</taxon>
        <taxon>Bacteroidota</taxon>
        <taxon>Cytophagia</taxon>
        <taxon>Cytophagales</taxon>
        <taxon>Leadbetterellaceae</taxon>
        <taxon>Lacihabitans</taxon>
    </lineage>
</organism>
<name>A0AAE3KXK3_9BACT</name>
<dbReference type="EMBL" id="RJUF01000181">
    <property type="protein sequence ID" value="MCP9765265.1"/>
    <property type="molecule type" value="Genomic_DNA"/>
</dbReference>
<dbReference type="Gene3D" id="3.40.50.1820">
    <property type="entry name" value="alpha/beta hydrolase"/>
    <property type="match status" value="1"/>
</dbReference>
<dbReference type="AlphaFoldDB" id="A0AAE3KXK3"/>
<dbReference type="Proteomes" id="UP001204144">
    <property type="component" value="Unassembled WGS sequence"/>
</dbReference>
<gene>
    <name evidence="1" type="ORF">EGI31_20210</name>
</gene>
<accession>A0AAE3KXK3</accession>
<dbReference type="InterPro" id="IPR029058">
    <property type="entry name" value="AB_hydrolase_fold"/>
</dbReference>
<dbReference type="Pfam" id="PF00756">
    <property type="entry name" value="Esterase"/>
    <property type="match status" value="1"/>
</dbReference>
<comment type="caution">
    <text evidence="1">The sequence shown here is derived from an EMBL/GenBank/DDBJ whole genome shotgun (WGS) entry which is preliminary data.</text>
</comment>
<keyword evidence="2" id="KW-1185">Reference proteome</keyword>
<evidence type="ECO:0000313" key="2">
    <source>
        <dbReference type="Proteomes" id="UP001204144"/>
    </source>
</evidence>
<sequence>MKEELFEVFRKKIIPSAFLNRNVIYDLVLPKNMVNDTPYPTIYMNDGQDFDQLETLNSIRHYYKKGGQAFIFVAIHTNERRLSEYGTSFQADYKNRGDKATDYMNFVVSELLPLIRKETASSSIANDNTFCGFSLGGLSAMDIVWENPHLFSKVGVFSGSFWWRDKSYEEGYTDDQDRIMHNKIRKSNYKSGLKFWLECGTADETADRNNNGIIDSIEDTLDIITELKNKGYNQSDIKYVEIDGGEHNFNTWKHAFPQFLEWVFDSK</sequence>
<dbReference type="PANTHER" id="PTHR48098:SF6">
    <property type="entry name" value="FERRI-BACILLIBACTIN ESTERASE BESA"/>
    <property type="match status" value="1"/>
</dbReference>